<dbReference type="AlphaFoldDB" id="A0A2R6BDG0"/>
<proteinExistence type="predicted"/>
<comment type="caution">
    <text evidence="2">The sequence shown here is derived from an EMBL/GenBank/DDBJ whole genome shotgun (WGS) entry which is preliminary data.</text>
</comment>
<dbReference type="Proteomes" id="UP000241284">
    <property type="component" value="Unassembled WGS sequence"/>
</dbReference>
<gene>
    <name evidence="2" type="ORF">B9Q06_00660</name>
</gene>
<evidence type="ECO:0000313" key="3">
    <source>
        <dbReference type="Proteomes" id="UP000241284"/>
    </source>
</evidence>
<organism evidence="2 3">
    <name type="scientific">Candidatus Marsarchaeota G2 archaeon ECH_B_2</name>
    <dbReference type="NCBI Taxonomy" id="1978160"/>
    <lineage>
        <taxon>Archaea</taxon>
        <taxon>Candidatus Marsarchaeota</taxon>
        <taxon>Candidatus Marsarchaeota group 2</taxon>
    </lineage>
</organism>
<feature type="transmembrane region" description="Helical" evidence="1">
    <location>
        <begin position="20"/>
        <end position="38"/>
    </location>
</feature>
<keyword evidence="1" id="KW-0812">Transmembrane</keyword>
<protein>
    <submittedName>
        <fullName evidence="2">Uncharacterized protein</fullName>
    </submittedName>
</protein>
<evidence type="ECO:0000256" key="1">
    <source>
        <dbReference type="SAM" id="Phobius"/>
    </source>
</evidence>
<dbReference type="EMBL" id="NEXH01000001">
    <property type="protein sequence ID" value="PSN96691.1"/>
    <property type="molecule type" value="Genomic_DNA"/>
</dbReference>
<sequence>MFVYNQEYYYDSIILSNQINHYLIYLYIYFVKIIIMVFSGKLHSKVNSIVNLQPHLPSVTHYESNVDLSYLAFAVKPA</sequence>
<evidence type="ECO:0000313" key="2">
    <source>
        <dbReference type="EMBL" id="PSN96691.1"/>
    </source>
</evidence>
<accession>A0A2R6BDG0</accession>
<keyword evidence="1" id="KW-0472">Membrane</keyword>
<name>A0A2R6BDG0_9ARCH</name>
<reference evidence="2 3" key="1">
    <citation type="submission" date="2017-04" db="EMBL/GenBank/DDBJ databases">
        <title>Novel microbial lineages endemic to geothermal iron-oxide mats fill important gaps in the evolutionary history of Archaea.</title>
        <authorList>
            <person name="Jay Z.J."/>
            <person name="Beam J.P."/>
            <person name="Dlakic M."/>
            <person name="Rusch D.B."/>
            <person name="Kozubal M.A."/>
            <person name="Inskeep W.P."/>
        </authorList>
    </citation>
    <scope>NUCLEOTIDE SEQUENCE [LARGE SCALE GENOMIC DNA]</scope>
    <source>
        <strain evidence="2">ECH_B_2</strain>
    </source>
</reference>
<keyword evidence="1" id="KW-1133">Transmembrane helix</keyword>